<comment type="caution">
    <text evidence="2">The sequence shown here is derived from an EMBL/GenBank/DDBJ whole genome shotgun (WGS) entry which is preliminary data.</text>
</comment>
<dbReference type="Pfam" id="PF07189">
    <property type="entry name" value="SF3b10"/>
    <property type="match status" value="1"/>
</dbReference>
<comment type="similarity">
    <text evidence="1">Belongs to the SF3B5 family.</text>
</comment>
<dbReference type="InterPro" id="IPR017089">
    <property type="entry name" value="Splicing_factor_3B_subunit_5"/>
</dbReference>
<feature type="non-terminal residue" evidence="2">
    <location>
        <position position="1"/>
    </location>
</feature>
<dbReference type="PANTHER" id="PTHR20978:SF0">
    <property type="entry name" value="SPLICING FACTOR 3B SUBUNIT 5"/>
    <property type="match status" value="1"/>
</dbReference>
<organism evidence="2 3">
    <name type="scientific">Mortierella isabellina</name>
    <name type="common">Filamentous fungus</name>
    <name type="synonym">Umbelopsis isabellina</name>
    <dbReference type="NCBI Taxonomy" id="91625"/>
    <lineage>
        <taxon>Eukaryota</taxon>
        <taxon>Fungi</taxon>
        <taxon>Fungi incertae sedis</taxon>
        <taxon>Mucoromycota</taxon>
        <taxon>Mucoromycotina</taxon>
        <taxon>Umbelopsidomycetes</taxon>
        <taxon>Umbelopsidales</taxon>
        <taxon>Umbelopsidaceae</taxon>
        <taxon>Umbelopsis</taxon>
    </lineage>
</organism>
<accession>A0A8H7PZJ9</accession>
<dbReference type="Proteomes" id="UP000654370">
    <property type="component" value="Unassembled WGS sequence"/>
</dbReference>
<dbReference type="PANTHER" id="PTHR20978">
    <property type="entry name" value="SPLICING FACTOR 3B SUBUNIT 5"/>
    <property type="match status" value="1"/>
</dbReference>
<keyword evidence="3" id="KW-1185">Reference proteome</keyword>
<sequence>DRLNINSQLEHLQSKYVGTGHADTIKHEWLVNQHRDSNAAFVGHHSMLSYFAVAENESVARVKHNLVQVRHSSLMKMVQPCGPPVEREEQ</sequence>
<dbReference type="GO" id="GO:0071011">
    <property type="term" value="C:precatalytic spliceosome"/>
    <property type="evidence" value="ECO:0007669"/>
    <property type="project" value="TreeGrafter"/>
</dbReference>
<dbReference type="EMBL" id="JAEPQZ010000003">
    <property type="protein sequence ID" value="KAG2183629.1"/>
    <property type="molecule type" value="Genomic_DNA"/>
</dbReference>
<evidence type="ECO:0000256" key="1">
    <source>
        <dbReference type="ARBA" id="ARBA00009568"/>
    </source>
</evidence>
<evidence type="ECO:0000313" key="2">
    <source>
        <dbReference type="EMBL" id="KAG2183629.1"/>
    </source>
</evidence>
<dbReference type="AlphaFoldDB" id="A0A8H7PZJ9"/>
<dbReference type="GO" id="GO:0005686">
    <property type="term" value="C:U2 snRNP"/>
    <property type="evidence" value="ECO:0007669"/>
    <property type="project" value="TreeGrafter"/>
</dbReference>
<dbReference type="PIRSF" id="PIRSF037010">
    <property type="entry name" value="Splicing_factor_3B_subunit_5"/>
    <property type="match status" value="1"/>
</dbReference>
<dbReference type="OrthoDB" id="274726at2759"/>
<reference evidence="2" key="1">
    <citation type="submission" date="2020-12" db="EMBL/GenBank/DDBJ databases">
        <title>Metabolic potential, ecology and presence of endohyphal bacteria is reflected in genomic diversity of Mucoromycotina.</title>
        <authorList>
            <person name="Muszewska A."/>
            <person name="Okrasinska A."/>
            <person name="Steczkiewicz K."/>
            <person name="Drgas O."/>
            <person name="Orlowska M."/>
            <person name="Perlinska-Lenart U."/>
            <person name="Aleksandrzak-Piekarczyk T."/>
            <person name="Szatraj K."/>
            <person name="Zielenkiewicz U."/>
            <person name="Pilsyk S."/>
            <person name="Malc E."/>
            <person name="Mieczkowski P."/>
            <person name="Kruszewska J.S."/>
            <person name="Biernat P."/>
            <person name="Pawlowska J."/>
        </authorList>
    </citation>
    <scope>NUCLEOTIDE SEQUENCE</scope>
    <source>
        <strain evidence="2">WA0000067209</strain>
    </source>
</reference>
<dbReference type="InterPro" id="IPR009846">
    <property type="entry name" value="SF3b5/RDS3-10"/>
</dbReference>
<evidence type="ECO:0000313" key="3">
    <source>
        <dbReference type="Proteomes" id="UP000654370"/>
    </source>
</evidence>
<evidence type="ECO:0008006" key="4">
    <source>
        <dbReference type="Google" id="ProtNLM"/>
    </source>
</evidence>
<name>A0A8H7PZJ9_MORIS</name>
<gene>
    <name evidence="2" type="ORF">INT43_006637</name>
</gene>
<proteinExistence type="inferred from homology"/>
<dbReference type="GO" id="GO:0000398">
    <property type="term" value="P:mRNA splicing, via spliceosome"/>
    <property type="evidence" value="ECO:0007669"/>
    <property type="project" value="InterPro"/>
</dbReference>
<protein>
    <recommendedName>
        <fullName evidence="4">Splicing factor subunit</fullName>
    </recommendedName>
</protein>